<feature type="region of interest" description="Disordered" evidence="8">
    <location>
        <begin position="822"/>
        <end position="850"/>
    </location>
</feature>
<evidence type="ECO:0000313" key="12">
    <source>
        <dbReference type="Proteomes" id="UP000198542"/>
    </source>
</evidence>
<evidence type="ECO:0000256" key="3">
    <source>
        <dbReference type="ARBA" id="ARBA00022729"/>
    </source>
</evidence>
<dbReference type="InterPro" id="IPR003921">
    <property type="entry name" value="Cell_synth_C"/>
</dbReference>
<dbReference type="Gene3D" id="1.25.40.10">
    <property type="entry name" value="Tetratricopeptide repeat domain"/>
    <property type="match status" value="4"/>
</dbReference>
<proteinExistence type="predicted"/>
<dbReference type="SMART" id="SM00028">
    <property type="entry name" value="TPR"/>
    <property type="match status" value="9"/>
</dbReference>
<dbReference type="Proteomes" id="UP000198542">
    <property type="component" value="Unassembled WGS sequence"/>
</dbReference>
<organism evidence="11 12">
    <name type="scientific">Pseudomonas jessenii</name>
    <dbReference type="NCBI Taxonomy" id="77298"/>
    <lineage>
        <taxon>Bacteria</taxon>
        <taxon>Pseudomonadati</taxon>
        <taxon>Pseudomonadota</taxon>
        <taxon>Gammaproteobacteria</taxon>
        <taxon>Pseudomonadales</taxon>
        <taxon>Pseudomonadaceae</taxon>
        <taxon>Pseudomonas</taxon>
    </lineage>
</organism>
<sequence length="1288" mass="139586">MHAHHRTLAIAAMSAWTAAAAHAQSPTPQTLLVEQGQYWQLHKNPQRAAEVWLKVLLLDPVQVDALYGLGLIGVQQGKPQQAQQYLARLQAIEPAPRQALQLAQDIALAQPQSQQRLEEARRLVDAGERDKATAEFRSLFDGRPPQGTIGREYYNNLAFNQADWPEARSGFQRLQREMPNDSIVALFYAKHLVRHEDSRAEGIRALAALTQRTDIAGDADESWRLALTWIGPPNPAQVPLFEAYLKTHPDDVEIRAQMDKGKQQVVATTASKGWQPPADVARGLKALKAGDQATAEQAFQARLKTQPDDADALGGLGVVRQQQRRLAEAEKLLVQATRQPDGSQWQAALNEVRYWSALQQAGDAQAKGQSAQAQALVNQALRLTPNGVDARLALADIQASAGQFDDAQGNYRQVLNLRRDDPRAQEGLVNVLLKSGKNDEALQLINSLPATGQAKIGQSARLKALRATQLAALAEQRNDLPAARNALQDALRYEPDNIWTRFALARLNLAMGEPQKARDLINAMLQAHPDNADALYVSALLSVQMGEWKAAQTTLGRLRPDQRTPDMQALAADVSLNLQLSQAIELGKRGQRQEALTLLDRIQPMTNNSPDRTASLASAYVDIGEPTRALTLMRGQLQHTTAPSADFILQYATVLLKSGEDAQVNEILRDLQNRPLNAPARKRFDDLLYLYRIRQADQLRERGDLANAYDTLAPALAQRPGDSAAVAALARMYSANGDTAKALELYKPLLQRQPNDPQLLLGAADAAVLAHDTAFAEQALQQLLKTESGNPQTLTEAARLYQNMGKTGTATDLLRKAVAIEQSEKRRSQGGQLAGSTVAPNPFAGVSGSRNEVSRDTLLAAIPPPVQEMPGRMTSHTPFGVDAPPRPQQASNPFESQLPRAALVSEDISPAQLALNKILQERSAYVTQGVSIRSNDSESGLSKLTDIETPLEINIPLDESRVALRVTPVSLNAGSANSEALSRFGNGAQSGSVGSQKAEGVGLSVAIQRPADGLKADLGTTPLGFKYSTATGGISVDRPISDTSNVRYGVSVSRRPVTDSVTSFAGTTDKRSGQSWGGVTANGGRGQLSFDDNEVGVYGYASWHQLLGNHVESNSRSELGSGVYWYLQNATDSKLTVGLSMTGISYANNQDYFTYGHGGYFSPQTFFALGVPVTWAQRTGRLTYQVKGSVGVQHFEQDSVDYFPTDKALQAASGLRYAGQNKTGIGYSVAAAAEYKVASNFLLGANLGLDNARDYQQISGALSLRYQFEEINGPMSLPVSPYTSPYSN</sequence>
<dbReference type="PRINTS" id="PR01441">
    <property type="entry name" value="CELLSNTHASEC"/>
</dbReference>
<name>A0A231GPR8_PSEJE</name>
<feature type="domain" description="Cellulose synthase operon C C-terminal" evidence="10">
    <location>
        <begin position="942"/>
        <end position="1269"/>
    </location>
</feature>
<evidence type="ECO:0000259" key="10">
    <source>
        <dbReference type="Pfam" id="PF05420"/>
    </source>
</evidence>
<feature type="repeat" description="TPR" evidence="7">
    <location>
        <begin position="723"/>
        <end position="756"/>
    </location>
</feature>
<keyword evidence="3 9" id="KW-0732">Signal</keyword>
<keyword evidence="6" id="KW-0135">Cellulose biosynthesis</keyword>
<dbReference type="GO" id="GO:0006011">
    <property type="term" value="P:UDP-alpha-D-glucose metabolic process"/>
    <property type="evidence" value="ECO:0007669"/>
    <property type="project" value="InterPro"/>
</dbReference>
<dbReference type="InterPro" id="IPR019734">
    <property type="entry name" value="TPR_rpt"/>
</dbReference>
<keyword evidence="12" id="KW-1185">Reference proteome</keyword>
<comment type="function">
    <text evidence="1">Required for maximal bacterial cellulose synthesis.</text>
</comment>
<dbReference type="EMBL" id="FNTC01000002">
    <property type="protein sequence ID" value="SEC13712.1"/>
    <property type="molecule type" value="Genomic_DNA"/>
</dbReference>
<dbReference type="GO" id="GO:0030244">
    <property type="term" value="P:cellulose biosynthetic process"/>
    <property type="evidence" value="ECO:0007669"/>
    <property type="project" value="UniProtKB-KW"/>
</dbReference>
<dbReference type="GO" id="GO:0019867">
    <property type="term" value="C:outer membrane"/>
    <property type="evidence" value="ECO:0007669"/>
    <property type="project" value="InterPro"/>
</dbReference>
<feature type="compositionally biased region" description="Polar residues" evidence="8">
    <location>
        <begin position="829"/>
        <end position="839"/>
    </location>
</feature>
<keyword evidence="4" id="KW-0677">Repeat</keyword>
<gene>
    <name evidence="11" type="ORF">SAMN04490187_3306</name>
</gene>
<dbReference type="SUPFAM" id="SSF48452">
    <property type="entry name" value="TPR-like"/>
    <property type="match status" value="4"/>
</dbReference>
<dbReference type="RefSeq" id="WP_090454661.1">
    <property type="nucleotide sequence ID" value="NZ_FNTC01000002.1"/>
</dbReference>
<dbReference type="InterPro" id="IPR011990">
    <property type="entry name" value="TPR-like_helical_dom_sf"/>
</dbReference>
<dbReference type="Pfam" id="PF05420">
    <property type="entry name" value="BCSC_C"/>
    <property type="match status" value="1"/>
</dbReference>
<dbReference type="InterPro" id="IPR051012">
    <property type="entry name" value="CellSynth/LPSAsmb/PSIAsmb"/>
</dbReference>
<comment type="pathway">
    <text evidence="2">Glycan metabolism; bacterial cellulose biosynthesis.</text>
</comment>
<dbReference type="UniPathway" id="UPA00694"/>
<evidence type="ECO:0000256" key="1">
    <source>
        <dbReference type="ARBA" id="ARBA00003476"/>
    </source>
</evidence>
<evidence type="ECO:0000256" key="7">
    <source>
        <dbReference type="PROSITE-ProRule" id="PRU00339"/>
    </source>
</evidence>
<accession>A0A231GPR8</accession>
<evidence type="ECO:0000256" key="4">
    <source>
        <dbReference type="ARBA" id="ARBA00022737"/>
    </source>
</evidence>
<dbReference type="PANTHER" id="PTHR45586">
    <property type="entry name" value="TPR REPEAT-CONTAINING PROTEIN PA4667"/>
    <property type="match status" value="1"/>
</dbReference>
<dbReference type="InterPro" id="IPR008410">
    <property type="entry name" value="BCSC_C"/>
</dbReference>
<dbReference type="PROSITE" id="PS50005">
    <property type="entry name" value="TPR"/>
    <property type="match status" value="1"/>
</dbReference>
<evidence type="ECO:0000256" key="9">
    <source>
        <dbReference type="SAM" id="SignalP"/>
    </source>
</evidence>
<reference evidence="12" key="1">
    <citation type="submission" date="2016-10" db="EMBL/GenBank/DDBJ databases">
        <authorList>
            <person name="Varghese N."/>
            <person name="Submissions S."/>
        </authorList>
    </citation>
    <scope>NUCLEOTIDE SEQUENCE [LARGE SCALE GENOMIC DNA]</scope>
    <source>
        <strain evidence="12">BS3660</strain>
    </source>
</reference>
<evidence type="ECO:0000256" key="5">
    <source>
        <dbReference type="ARBA" id="ARBA00022803"/>
    </source>
</evidence>
<evidence type="ECO:0000256" key="8">
    <source>
        <dbReference type="SAM" id="MobiDB-lite"/>
    </source>
</evidence>
<feature type="signal peptide" evidence="9">
    <location>
        <begin position="1"/>
        <end position="23"/>
    </location>
</feature>
<evidence type="ECO:0000313" key="11">
    <source>
        <dbReference type="EMBL" id="SEC13712.1"/>
    </source>
</evidence>
<dbReference type="PANTHER" id="PTHR45586:SF1">
    <property type="entry name" value="LIPOPOLYSACCHARIDE ASSEMBLY PROTEIN B"/>
    <property type="match status" value="1"/>
</dbReference>
<keyword evidence="5 7" id="KW-0802">TPR repeat</keyword>
<evidence type="ECO:0000256" key="2">
    <source>
        <dbReference type="ARBA" id="ARBA00005186"/>
    </source>
</evidence>
<feature type="chain" id="PRO_5011791716" evidence="9">
    <location>
        <begin position="24"/>
        <end position="1288"/>
    </location>
</feature>
<dbReference type="Pfam" id="PF13432">
    <property type="entry name" value="TPR_16"/>
    <property type="match status" value="2"/>
</dbReference>
<evidence type="ECO:0000256" key="6">
    <source>
        <dbReference type="ARBA" id="ARBA00022916"/>
    </source>
</evidence>
<protein>
    <submittedName>
        <fullName evidence="11">Tfp pilus assembly protein PilF</fullName>
    </submittedName>
</protein>
<dbReference type="Pfam" id="PF14559">
    <property type="entry name" value="TPR_19"/>
    <property type="match status" value="3"/>
</dbReference>